<feature type="signal peptide" evidence="1">
    <location>
        <begin position="1"/>
        <end position="22"/>
    </location>
</feature>
<gene>
    <name evidence="2" type="ORF">FF38_06447</name>
</gene>
<keyword evidence="1" id="KW-0732">Signal</keyword>
<evidence type="ECO:0000313" key="2">
    <source>
        <dbReference type="EMBL" id="KNC34105.1"/>
    </source>
</evidence>
<accession>A0A0L0CP44</accession>
<reference evidence="2 3" key="1">
    <citation type="journal article" date="2015" name="Nat. Commun.">
        <title>Lucilia cuprina genome unlocks parasitic fly biology to underpin future interventions.</title>
        <authorList>
            <person name="Anstead C.A."/>
            <person name="Korhonen P.K."/>
            <person name="Young N.D."/>
            <person name="Hall R.S."/>
            <person name="Jex A.R."/>
            <person name="Murali S.C."/>
            <person name="Hughes D.S."/>
            <person name="Lee S.F."/>
            <person name="Perry T."/>
            <person name="Stroehlein A.J."/>
            <person name="Ansell B.R."/>
            <person name="Breugelmans B."/>
            <person name="Hofmann A."/>
            <person name="Qu J."/>
            <person name="Dugan S."/>
            <person name="Lee S.L."/>
            <person name="Chao H."/>
            <person name="Dinh H."/>
            <person name="Han Y."/>
            <person name="Doddapaneni H.V."/>
            <person name="Worley K.C."/>
            <person name="Muzny D.M."/>
            <person name="Ioannidis P."/>
            <person name="Waterhouse R.M."/>
            <person name="Zdobnov E.M."/>
            <person name="James P.J."/>
            <person name="Bagnall N.H."/>
            <person name="Kotze A.C."/>
            <person name="Gibbs R.A."/>
            <person name="Richards S."/>
            <person name="Batterham P."/>
            <person name="Gasser R.B."/>
        </authorList>
    </citation>
    <scope>NUCLEOTIDE SEQUENCE [LARGE SCALE GENOMIC DNA]</scope>
    <source>
        <strain evidence="2 3">LS</strain>
        <tissue evidence="2">Full body</tissue>
    </source>
</reference>
<name>A0A0L0CP44_LUCCU</name>
<proteinExistence type="predicted"/>
<dbReference type="EMBL" id="JRES01000104">
    <property type="protein sequence ID" value="KNC34105.1"/>
    <property type="molecule type" value="Genomic_DNA"/>
</dbReference>
<dbReference type="AlphaFoldDB" id="A0A0L0CP44"/>
<organism evidence="2 3">
    <name type="scientific">Lucilia cuprina</name>
    <name type="common">Green bottle fly</name>
    <name type="synonym">Australian sheep blowfly</name>
    <dbReference type="NCBI Taxonomy" id="7375"/>
    <lineage>
        <taxon>Eukaryota</taxon>
        <taxon>Metazoa</taxon>
        <taxon>Ecdysozoa</taxon>
        <taxon>Arthropoda</taxon>
        <taxon>Hexapoda</taxon>
        <taxon>Insecta</taxon>
        <taxon>Pterygota</taxon>
        <taxon>Neoptera</taxon>
        <taxon>Endopterygota</taxon>
        <taxon>Diptera</taxon>
        <taxon>Brachycera</taxon>
        <taxon>Muscomorpha</taxon>
        <taxon>Oestroidea</taxon>
        <taxon>Calliphoridae</taxon>
        <taxon>Luciliinae</taxon>
        <taxon>Lucilia</taxon>
    </lineage>
</organism>
<evidence type="ECO:0000256" key="1">
    <source>
        <dbReference type="SAM" id="SignalP"/>
    </source>
</evidence>
<dbReference type="Proteomes" id="UP000037069">
    <property type="component" value="Unassembled WGS sequence"/>
</dbReference>
<sequence length="86" mass="9868">MFNLKKFFIITIICHQLLLSFAFESWYNEIEKPHIVTLGSVTPLSGPSPDLAFADFGFRVKRAIKGLNYEIPLGMLLLFYNLCLQL</sequence>
<feature type="chain" id="PRO_5005536815" evidence="1">
    <location>
        <begin position="23"/>
        <end position="86"/>
    </location>
</feature>
<protein>
    <submittedName>
        <fullName evidence="2">Uncharacterized protein</fullName>
    </submittedName>
</protein>
<evidence type="ECO:0000313" key="3">
    <source>
        <dbReference type="Proteomes" id="UP000037069"/>
    </source>
</evidence>
<comment type="caution">
    <text evidence="2">The sequence shown here is derived from an EMBL/GenBank/DDBJ whole genome shotgun (WGS) entry which is preliminary data.</text>
</comment>
<keyword evidence="3" id="KW-1185">Reference proteome</keyword>